<gene>
    <name evidence="1" type="ORF">METZ01_LOCUS418234</name>
</gene>
<dbReference type="EMBL" id="UINC01164498">
    <property type="protein sequence ID" value="SVD65380.1"/>
    <property type="molecule type" value="Genomic_DNA"/>
</dbReference>
<protein>
    <submittedName>
        <fullName evidence="1">Uncharacterized protein</fullName>
    </submittedName>
</protein>
<accession>A0A382X3E6</accession>
<feature type="non-terminal residue" evidence="1">
    <location>
        <position position="28"/>
    </location>
</feature>
<sequence length="28" mass="2983">MSTSVIAADKPAIRQVSSEGIRHSILIC</sequence>
<reference evidence="1" key="1">
    <citation type="submission" date="2018-05" db="EMBL/GenBank/DDBJ databases">
        <authorList>
            <person name="Lanie J.A."/>
            <person name="Ng W.-L."/>
            <person name="Kazmierczak K.M."/>
            <person name="Andrzejewski T.M."/>
            <person name="Davidsen T.M."/>
            <person name="Wayne K.J."/>
            <person name="Tettelin H."/>
            <person name="Glass J.I."/>
            <person name="Rusch D."/>
            <person name="Podicherti R."/>
            <person name="Tsui H.-C.T."/>
            <person name="Winkler M.E."/>
        </authorList>
    </citation>
    <scope>NUCLEOTIDE SEQUENCE</scope>
</reference>
<evidence type="ECO:0000313" key="1">
    <source>
        <dbReference type="EMBL" id="SVD65380.1"/>
    </source>
</evidence>
<organism evidence="1">
    <name type="scientific">marine metagenome</name>
    <dbReference type="NCBI Taxonomy" id="408172"/>
    <lineage>
        <taxon>unclassified sequences</taxon>
        <taxon>metagenomes</taxon>
        <taxon>ecological metagenomes</taxon>
    </lineage>
</organism>
<proteinExistence type="predicted"/>
<name>A0A382X3E6_9ZZZZ</name>
<dbReference type="AlphaFoldDB" id="A0A382X3E6"/>